<feature type="domain" description="HTH marR-type" evidence="1">
    <location>
        <begin position="14"/>
        <end position="170"/>
    </location>
</feature>
<dbReference type="EMBL" id="BATB01000005">
    <property type="protein sequence ID" value="GAD54584.1"/>
    <property type="molecule type" value="Genomic_DNA"/>
</dbReference>
<dbReference type="RefSeq" id="WP_021692692.1">
    <property type="nucleotide sequence ID" value="NZ_BATB01000005.1"/>
</dbReference>
<evidence type="ECO:0000259" key="1">
    <source>
        <dbReference type="PROSITE" id="PS50995"/>
    </source>
</evidence>
<dbReference type="Pfam" id="PF12802">
    <property type="entry name" value="MarR_2"/>
    <property type="match status" value="1"/>
</dbReference>
<accession>U3AA75</accession>
<dbReference type="InterPro" id="IPR000835">
    <property type="entry name" value="HTH_MarR-typ"/>
</dbReference>
<dbReference type="GO" id="GO:0003700">
    <property type="term" value="F:DNA-binding transcription factor activity"/>
    <property type="evidence" value="ECO:0007669"/>
    <property type="project" value="InterPro"/>
</dbReference>
<name>U3AA75_9RHOB</name>
<dbReference type="OrthoDB" id="7774677at2"/>
<dbReference type="AlphaFoldDB" id="U3AA75"/>
<proteinExistence type="predicted"/>
<dbReference type="PANTHER" id="PTHR33164:SF43">
    <property type="entry name" value="HTH-TYPE TRANSCRIPTIONAL REPRESSOR YETL"/>
    <property type="match status" value="1"/>
</dbReference>
<dbReference type="PRINTS" id="PR00598">
    <property type="entry name" value="HTHMARR"/>
</dbReference>
<evidence type="ECO:0000313" key="2">
    <source>
        <dbReference type="EMBL" id="GAD54584.1"/>
    </source>
</evidence>
<dbReference type="InterPro" id="IPR036388">
    <property type="entry name" value="WH-like_DNA-bd_sf"/>
</dbReference>
<dbReference type="InterPro" id="IPR036390">
    <property type="entry name" value="WH_DNA-bd_sf"/>
</dbReference>
<protein>
    <submittedName>
        <fullName evidence="2">Transcriptional regulator, MarR family</fullName>
    </submittedName>
</protein>
<dbReference type="STRING" id="1337093.MBELCI_0636"/>
<organism evidence="2 3">
    <name type="scientific">Limimaricola cinnabarinus LL-001</name>
    <dbReference type="NCBI Taxonomy" id="1337093"/>
    <lineage>
        <taxon>Bacteria</taxon>
        <taxon>Pseudomonadati</taxon>
        <taxon>Pseudomonadota</taxon>
        <taxon>Alphaproteobacteria</taxon>
        <taxon>Rhodobacterales</taxon>
        <taxon>Paracoccaceae</taxon>
        <taxon>Limimaricola</taxon>
    </lineage>
</organism>
<dbReference type="PROSITE" id="PS50995">
    <property type="entry name" value="HTH_MARR_2"/>
    <property type="match status" value="1"/>
</dbReference>
<sequence length="201" mass="22001">MAERDEELIGEMARAGIDPEVTRAALAFDAVLQRWRRRVRTRELGHRALAELGLPLDLAQLDVMIAIHAPANEFGDDPEGETMVSTVAQRLNIDPSRASRIVSDLIARGFAERAASQADARRTIVALTASGQAIVEAVRRYKFLLLGGFLSGWTAEETETLLPLLERFSHWSETGATATEAGLDARIASLRDELAQRLAAL</sequence>
<dbReference type="InterPro" id="IPR039422">
    <property type="entry name" value="MarR/SlyA-like"/>
</dbReference>
<reference evidence="2" key="1">
    <citation type="journal article" date="2013" name="Genome Announc.">
        <title>Draft Genome Sequence of Loktanella cinnabarina LL-001T, Isolated from Deep-Sea Floor Sediment.</title>
        <authorList>
            <person name="Nishi S."/>
            <person name="Tsubouchi T."/>
            <person name="Takaki Y."/>
            <person name="Koyanagi R."/>
            <person name="Satoh N."/>
            <person name="Maruyama T."/>
            <person name="Hatada Y."/>
        </authorList>
    </citation>
    <scope>NUCLEOTIDE SEQUENCE [LARGE SCALE GENOMIC DNA]</scope>
    <source>
        <strain evidence="2">LL-001</strain>
    </source>
</reference>
<comment type="caution">
    <text evidence="2">The sequence shown here is derived from an EMBL/GenBank/DDBJ whole genome shotgun (WGS) entry which is preliminary data.</text>
</comment>
<dbReference type="Proteomes" id="UP000016566">
    <property type="component" value="Unassembled WGS sequence"/>
</dbReference>
<dbReference type="PANTHER" id="PTHR33164">
    <property type="entry name" value="TRANSCRIPTIONAL REGULATOR, MARR FAMILY"/>
    <property type="match status" value="1"/>
</dbReference>
<keyword evidence="3" id="KW-1185">Reference proteome</keyword>
<dbReference type="eggNOG" id="COG1846">
    <property type="taxonomic scope" value="Bacteria"/>
</dbReference>
<dbReference type="SMART" id="SM00347">
    <property type="entry name" value="HTH_MARR"/>
    <property type="match status" value="1"/>
</dbReference>
<evidence type="ECO:0000313" key="3">
    <source>
        <dbReference type="Proteomes" id="UP000016566"/>
    </source>
</evidence>
<gene>
    <name evidence="2" type="ORF">MBELCI_0636</name>
</gene>
<dbReference type="GO" id="GO:0006950">
    <property type="term" value="P:response to stress"/>
    <property type="evidence" value="ECO:0007669"/>
    <property type="project" value="TreeGrafter"/>
</dbReference>
<dbReference type="SUPFAM" id="SSF46785">
    <property type="entry name" value="Winged helix' DNA-binding domain"/>
    <property type="match status" value="1"/>
</dbReference>
<dbReference type="Gene3D" id="1.10.10.10">
    <property type="entry name" value="Winged helix-like DNA-binding domain superfamily/Winged helix DNA-binding domain"/>
    <property type="match status" value="1"/>
</dbReference>